<dbReference type="CDD" id="cd02073">
    <property type="entry name" value="P-type_ATPase_APLT_Dnf-like"/>
    <property type="match status" value="1"/>
</dbReference>
<evidence type="ECO:0000256" key="12">
    <source>
        <dbReference type="ARBA" id="ARBA00022824"/>
    </source>
</evidence>
<keyword evidence="17" id="KW-0333">Golgi apparatus</keyword>
<feature type="binding site" evidence="25">
    <location>
        <position position="518"/>
    </location>
    <ligand>
        <name>ATP</name>
        <dbReference type="ChEBI" id="CHEBI:30616"/>
    </ligand>
</feature>
<evidence type="ECO:0000256" key="10">
    <source>
        <dbReference type="ARBA" id="ARBA00022723"/>
    </source>
</evidence>
<comment type="cofactor">
    <cofactor evidence="1 26">
        <name>Mg(2+)</name>
        <dbReference type="ChEBI" id="CHEBI:18420"/>
    </cofactor>
</comment>
<keyword evidence="9 27" id="KW-0812">Transmembrane</keyword>
<feature type="binding site" evidence="25">
    <location>
        <position position="696"/>
    </location>
    <ligand>
        <name>ATP</name>
        <dbReference type="ChEBI" id="CHEBI:30616"/>
    </ligand>
</feature>
<feature type="compositionally biased region" description="Basic and acidic residues" evidence="28">
    <location>
        <begin position="1142"/>
        <end position="1154"/>
    </location>
</feature>
<dbReference type="GO" id="GO:0016887">
    <property type="term" value="F:ATP hydrolysis activity"/>
    <property type="evidence" value="ECO:0007669"/>
    <property type="project" value="InterPro"/>
</dbReference>
<dbReference type="Pfam" id="PF13246">
    <property type="entry name" value="Cation_ATPase"/>
    <property type="match status" value="1"/>
</dbReference>
<keyword evidence="13 25" id="KW-0067">ATP-binding</keyword>
<dbReference type="InterPro" id="IPR032631">
    <property type="entry name" value="P-type_ATPase_N"/>
</dbReference>
<dbReference type="Pfam" id="PF16209">
    <property type="entry name" value="PhoLip_ATPase_N"/>
    <property type="match status" value="1"/>
</dbReference>
<dbReference type="GO" id="GO:0016324">
    <property type="term" value="C:apical plasma membrane"/>
    <property type="evidence" value="ECO:0007669"/>
    <property type="project" value="UniProtKB-SubCell"/>
</dbReference>
<feature type="transmembrane region" description="Helical" evidence="27">
    <location>
        <begin position="933"/>
        <end position="954"/>
    </location>
</feature>
<protein>
    <recommendedName>
        <fullName evidence="27">Phospholipid-transporting ATPase</fullName>
        <ecNumber evidence="27">7.6.2.1</ecNumber>
    </recommendedName>
</protein>
<feature type="binding site" evidence="25">
    <location>
        <position position="797"/>
    </location>
    <ligand>
        <name>ATP</name>
        <dbReference type="ChEBI" id="CHEBI:30616"/>
    </ligand>
</feature>
<organism evidence="31 32">
    <name type="scientific">Scophthalmus maximus</name>
    <name type="common">Turbot</name>
    <name type="synonym">Psetta maxima</name>
    <dbReference type="NCBI Taxonomy" id="52904"/>
    <lineage>
        <taxon>Eukaryota</taxon>
        <taxon>Metazoa</taxon>
        <taxon>Chordata</taxon>
        <taxon>Craniata</taxon>
        <taxon>Vertebrata</taxon>
        <taxon>Euteleostomi</taxon>
        <taxon>Actinopterygii</taxon>
        <taxon>Neopterygii</taxon>
        <taxon>Teleostei</taxon>
        <taxon>Neoteleostei</taxon>
        <taxon>Acanthomorphata</taxon>
        <taxon>Carangaria</taxon>
        <taxon>Pleuronectiformes</taxon>
        <taxon>Pleuronectoidei</taxon>
        <taxon>Scophthalmidae</taxon>
        <taxon>Scophthalmus</taxon>
    </lineage>
</organism>
<evidence type="ECO:0000256" key="9">
    <source>
        <dbReference type="ARBA" id="ARBA00022692"/>
    </source>
</evidence>
<feature type="binding site" evidence="25">
    <location>
        <position position="433"/>
    </location>
    <ligand>
        <name>ATP</name>
        <dbReference type="ChEBI" id="CHEBI:30616"/>
    </ligand>
</feature>
<feature type="active site" description="4-aspartylphosphate intermediate" evidence="24">
    <location>
        <position position="431"/>
    </location>
</feature>
<evidence type="ECO:0000256" key="13">
    <source>
        <dbReference type="ARBA" id="ARBA00022840"/>
    </source>
</evidence>
<feature type="binding site" evidence="26">
    <location>
        <position position="793"/>
    </location>
    <ligand>
        <name>Mg(2+)</name>
        <dbReference type="ChEBI" id="CHEBI:18420"/>
    </ligand>
</feature>
<evidence type="ECO:0000313" key="31">
    <source>
        <dbReference type="Ensembl" id="ENSSMAP00000021193.2"/>
    </source>
</evidence>
<dbReference type="InterPro" id="IPR008250">
    <property type="entry name" value="ATPase_P-typ_transduc_dom_A_sf"/>
</dbReference>
<feature type="transmembrane region" description="Helical" evidence="27">
    <location>
        <begin position="316"/>
        <end position="339"/>
    </location>
</feature>
<feature type="binding site" evidence="26">
    <location>
        <position position="797"/>
    </location>
    <ligand>
        <name>Mg(2+)</name>
        <dbReference type="ChEBI" id="CHEBI:18420"/>
    </ligand>
</feature>
<dbReference type="Gene3D" id="3.40.50.1000">
    <property type="entry name" value="HAD superfamily/HAD-like"/>
    <property type="match status" value="1"/>
</dbReference>
<dbReference type="InterPro" id="IPR006539">
    <property type="entry name" value="P-type_ATPase_IV"/>
</dbReference>
<comment type="subunit">
    <text evidence="23">Component of a P4-ATPase flippase complex which consists of a catalytic alpha subunit ATP8B1 and an accessory beta subunit TMEM30A. The flippase ATP8B1:TMEM30A complex can form an intermediate phosphoenzyme in vitro. Also interacts with beta subunit TMEM30B.</text>
</comment>
<feature type="binding site" evidence="26">
    <location>
        <position position="431"/>
    </location>
    <ligand>
        <name>Mg(2+)</name>
        <dbReference type="ChEBI" id="CHEBI:18420"/>
    </ligand>
</feature>
<dbReference type="InterPro" id="IPR023298">
    <property type="entry name" value="ATPase_P-typ_TM_dom_sf"/>
</dbReference>
<reference evidence="31" key="2">
    <citation type="submission" date="2025-08" db="UniProtKB">
        <authorList>
            <consortium name="Ensembl"/>
        </authorList>
    </citation>
    <scope>IDENTIFICATION</scope>
</reference>
<feature type="binding site" evidence="25">
    <location>
        <position position="695"/>
    </location>
    <ligand>
        <name>ATP</name>
        <dbReference type="ChEBI" id="CHEBI:30616"/>
    </ligand>
</feature>
<dbReference type="GO" id="GO:0000287">
    <property type="term" value="F:magnesium ion binding"/>
    <property type="evidence" value="ECO:0007669"/>
    <property type="project" value="UniProtKB-UniRule"/>
</dbReference>
<feature type="domain" description="P-type ATPase N-terminal" evidence="29">
    <location>
        <begin position="85"/>
        <end position="141"/>
    </location>
</feature>
<evidence type="ECO:0000256" key="18">
    <source>
        <dbReference type="ARBA" id="ARBA00023136"/>
    </source>
</evidence>
<feature type="transmembrane region" description="Helical" evidence="27">
    <location>
        <begin position="850"/>
        <end position="871"/>
    </location>
</feature>
<evidence type="ECO:0000256" key="24">
    <source>
        <dbReference type="PIRSR" id="PIRSR606539-1"/>
    </source>
</evidence>
<evidence type="ECO:0000256" key="2">
    <source>
        <dbReference type="ARBA" id="ARBA00004221"/>
    </source>
</evidence>
<evidence type="ECO:0000259" key="29">
    <source>
        <dbReference type="Pfam" id="PF16209"/>
    </source>
</evidence>
<dbReference type="PRINTS" id="PR00119">
    <property type="entry name" value="CATATPASE"/>
</dbReference>
<feature type="binding site" evidence="25">
    <location>
        <position position="432"/>
    </location>
    <ligand>
        <name>ATP</name>
        <dbReference type="ChEBI" id="CHEBI:30616"/>
    </ligand>
</feature>
<evidence type="ECO:0000256" key="6">
    <source>
        <dbReference type="ARBA" id="ARBA00004651"/>
    </source>
</evidence>
<keyword evidence="8" id="KW-1003">Cell membrane</keyword>
<dbReference type="NCBIfam" id="TIGR01494">
    <property type="entry name" value="ATPase_P-type"/>
    <property type="match status" value="1"/>
</dbReference>
<feature type="region of interest" description="Disordered" evidence="28">
    <location>
        <begin position="1"/>
        <end position="52"/>
    </location>
</feature>
<feature type="transmembrane region" description="Helical" evidence="27">
    <location>
        <begin position="883"/>
        <end position="903"/>
    </location>
</feature>
<evidence type="ECO:0000256" key="15">
    <source>
        <dbReference type="ARBA" id="ARBA00022967"/>
    </source>
</evidence>
<dbReference type="GO" id="GO:0005802">
    <property type="term" value="C:trans-Golgi network"/>
    <property type="evidence" value="ECO:0007669"/>
    <property type="project" value="TreeGrafter"/>
</dbReference>
<feature type="binding site" evidence="25">
    <location>
        <position position="431"/>
    </location>
    <ligand>
        <name>ATP</name>
        <dbReference type="ChEBI" id="CHEBI:30616"/>
    </ligand>
</feature>
<dbReference type="NCBIfam" id="TIGR01652">
    <property type="entry name" value="ATPase-Plipid"/>
    <property type="match status" value="1"/>
</dbReference>
<evidence type="ECO:0000256" key="8">
    <source>
        <dbReference type="ARBA" id="ARBA00022475"/>
    </source>
</evidence>
<accession>A0A8D3AP00</accession>
<dbReference type="AlphaFoldDB" id="A0A8D3AP00"/>
<evidence type="ECO:0000256" key="1">
    <source>
        <dbReference type="ARBA" id="ARBA00001946"/>
    </source>
</evidence>
<evidence type="ECO:0000256" key="23">
    <source>
        <dbReference type="ARBA" id="ARBA00062467"/>
    </source>
</evidence>
<keyword evidence="16 27" id="KW-1133">Transmembrane helix</keyword>
<dbReference type="SFLD" id="SFLDG00002">
    <property type="entry name" value="C1.7:_P-type_atpase_like"/>
    <property type="match status" value="1"/>
</dbReference>
<evidence type="ECO:0000256" key="17">
    <source>
        <dbReference type="ARBA" id="ARBA00023034"/>
    </source>
</evidence>
<feature type="binding site" evidence="26">
    <location>
        <position position="433"/>
    </location>
    <ligand>
        <name>Mg(2+)</name>
        <dbReference type="ChEBI" id="CHEBI:18420"/>
    </ligand>
</feature>
<evidence type="ECO:0000256" key="16">
    <source>
        <dbReference type="ARBA" id="ARBA00022989"/>
    </source>
</evidence>
<evidence type="ECO:0000256" key="20">
    <source>
        <dbReference type="ARBA" id="ARBA00034036"/>
    </source>
</evidence>
<dbReference type="InterPro" id="IPR044492">
    <property type="entry name" value="P_typ_ATPase_HD_dom"/>
</dbReference>
<evidence type="ECO:0000256" key="5">
    <source>
        <dbReference type="ARBA" id="ARBA00004555"/>
    </source>
</evidence>
<dbReference type="Gene3D" id="2.70.150.10">
    <property type="entry name" value="Calcium-transporting ATPase, cytoplasmic transduction domain A"/>
    <property type="match status" value="1"/>
</dbReference>
<feature type="binding site" evidence="25">
    <location>
        <position position="773"/>
    </location>
    <ligand>
        <name>ATP</name>
        <dbReference type="ChEBI" id="CHEBI:30616"/>
    </ligand>
</feature>
<feature type="binding site" evidence="25">
    <location>
        <position position="767"/>
    </location>
    <ligand>
        <name>ATP</name>
        <dbReference type="ChEBI" id="CHEBI:30616"/>
    </ligand>
</feature>
<comment type="catalytic activity">
    <reaction evidence="21">
        <text>a 1,2-diacyl-sn-glycero-3-phospho-L-serine(out) + ATP + H2O = a 1,2-diacyl-sn-glycero-3-phospho-L-serine(in) + ADP + phosphate + H(+)</text>
        <dbReference type="Rhea" id="RHEA:38567"/>
        <dbReference type="ChEBI" id="CHEBI:15377"/>
        <dbReference type="ChEBI" id="CHEBI:15378"/>
        <dbReference type="ChEBI" id="CHEBI:30616"/>
        <dbReference type="ChEBI" id="CHEBI:43474"/>
        <dbReference type="ChEBI" id="CHEBI:57262"/>
        <dbReference type="ChEBI" id="CHEBI:456216"/>
    </reaction>
    <physiologicalReaction direction="left-to-right" evidence="21">
        <dbReference type="Rhea" id="RHEA:38568"/>
    </physiologicalReaction>
</comment>
<dbReference type="SUPFAM" id="SSF81665">
    <property type="entry name" value="Calcium ATPase, transmembrane domain M"/>
    <property type="match status" value="1"/>
</dbReference>
<evidence type="ECO:0000256" key="27">
    <source>
        <dbReference type="RuleBase" id="RU362033"/>
    </source>
</evidence>
<keyword evidence="18 27" id="KW-0472">Membrane</keyword>
<dbReference type="SUPFAM" id="SSF81660">
    <property type="entry name" value="Metal cation-transporting ATPase, ATP-binding domain N"/>
    <property type="match status" value="1"/>
</dbReference>
<dbReference type="FunFam" id="3.40.50.1000:FF:000504">
    <property type="match status" value="1"/>
</dbReference>
<dbReference type="GO" id="GO:0005524">
    <property type="term" value="F:ATP binding"/>
    <property type="evidence" value="ECO:0007669"/>
    <property type="project" value="UniProtKB-UniRule"/>
</dbReference>
<dbReference type="FunFam" id="3.40.1110.10:FF:000012">
    <property type="entry name" value="Phospholipid-transporting ATPase"/>
    <property type="match status" value="1"/>
</dbReference>
<feature type="binding site" evidence="25">
    <location>
        <position position="796"/>
    </location>
    <ligand>
        <name>ATP</name>
        <dbReference type="ChEBI" id="CHEBI:30616"/>
    </ligand>
</feature>
<feature type="binding site" evidence="25">
    <location>
        <position position="615"/>
    </location>
    <ligand>
        <name>ATP</name>
        <dbReference type="ChEBI" id="CHEBI:30616"/>
    </ligand>
</feature>
<feature type="binding site" evidence="25">
    <location>
        <position position="559"/>
    </location>
    <ligand>
        <name>ATP</name>
        <dbReference type="ChEBI" id="CHEBI:30616"/>
    </ligand>
</feature>
<feature type="binding site" evidence="25">
    <location>
        <position position="697"/>
    </location>
    <ligand>
        <name>ATP</name>
        <dbReference type="ChEBI" id="CHEBI:30616"/>
    </ligand>
</feature>
<feature type="binding site" evidence="25">
    <location>
        <position position="582"/>
    </location>
    <ligand>
        <name>ATP</name>
        <dbReference type="ChEBI" id="CHEBI:30616"/>
    </ligand>
</feature>
<dbReference type="GeneTree" id="ENSGT00940000158002"/>
<evidence type="ECO:0000259" key="30">
    <source>
        <dbReference type="Pfam" id="PF16212"/>
    </source>
</evidence>
<evidence type="ECO:0000256" key="21">
    <source>
        <dbReference type="ARBA" id="ARBA00051303"/>
    </source>
</evidence>
<keyword evidence="15 27" id="KW-1278">Translocase</keyword>
<feature type="compositionally biased region" description="Acidic residues" evidence="28">
    <location>
        <begin position="16"/>
        <end position="42"/>
    </location>
</feature>
<evidence type="ECO:0000256" key="26">
    <source>
        <dbReference type="PIRSR" id="PIRSR606539-3"/>
    </source>
</evidence>
<dbReference type="FunFam" id="3.40.50.1000:FF:000001">
    <property type="entry name" value="Phospholipid-transporting ATPase IC"/>
    <property type="match status" value="1"/>
</dbReference>
<feature type="domain" description="P-type ATPase C-terminal" evidence="30">
    <location>
        <begin position="819"/>
        <end position="1073"/>
    </location>
</feature>
<feature type="transmembrane region" description="Helical" evidence="27">
    <location>
        <begin position="1020"/>
        <end position="1039"/>
    </location>
</feature>
<dbReference type="PROSITE" id="PS00154">
    <property type="entry name" value="ATPASE_E1_E2"/>
    <property type="match status" value="1"/>
</dbReference>
<dbReference type="InterPro" id="IPR018303">
    <property type="entry name" value="ATPase_P-typ_P_site"/>
</dbReference>
<dbReference type="SFLD" id="SFLDF00027">
    <property type="entry name" value="p-type_atpase"/>
    <property type="match status" value="1"/>
</dbReference>
<dbReference type="Proteomes" id="UP000694558">
    <property type="component" value="Chromosome 16"/>
</dbReference>
<dbReference type="InterPro" id="IPR001757">
    <property type="entry name" value="P_typ_ATPase"/>
</dbReference>
<dbReference type="PANTHER" id="PTHR24092:SF48">
    <property type="entry name" value="PHOSPHOLIPID-TRANSPORTING ATPASE IC"/>
    <property type="match status" value="1"/>
</dbReference>
<feature type="transmembrane region" description="Helical" evidence="27">
    <location>
        <begin position="112"/>
        <end position="129"/>
    </location>
</feature>
<dbReference type="Gene3D" id="3.40.1110.10">
    <property type="entry name" value="Calcium-transporting ATPase, cytoplasmic domain N"/>
    <property type="match status" value="1"/>
</dbReference>
<sequence length="1154" mass="132244">AEMSRPRVDSAGSLGPDDEVMPYSDDETDDELAVSSEGEPEELPGAVQPPLETKPSEMAWKVKASDRPYHQLPEFQKKVFLCIKKSRYSGNAIKTYKYNVLTFIPLNLYEQFKRVANLYFLALLILQIIPDITTLPWYTTLIPLVVVLGITAIKDLVDDLARHRMDKEINNRKTEVLLDGRSETWFADILLLSSSNPNSLCYVETAELDGETNLKFKFGLRVTDEKLQEERQLAEFDALIECEEPNNRLDKFTGTMLWQRETYPLDLDNMLLRGCTIRNTEESHGLVIFAGADTKIMRNGGKTRFKRTKIDELMNYMVYTIFALLVLVAAGLAIGHTFWYEEIGSKAWYLFDGKNQDASRRGFLTFWGYIIVLNTMVPISLYVSVEVIRLGQSKFINWDLQMYFSEKDTPAKARTTTLNEQLGQIEYIFSDKTGTLTQNIMEFKKCTISGRNYGKQLLWNREADRKFQFMDHSLVAVVRSRKDKDASEFFKLLSLCHTVMVEHNDDGALVYQAASPDEGALVTAARNFGYVFLSRTQDTITIREMEQEATYEMLALLDFNSDRKRMSIILRFPDGRIRLYCKGADTVIYERLSPNSRHKEATQTALDVFANETLRTLCLCYKDISRDEYEAWSRIHKEAQVAKRDRDAALDRAYEQIEGNLLLIGATAIEDKLQDGVPETIAKLAKADIKIWVLTGDKKETAENIGFACSLLTDDMQIHYGEDNEILYEKKKKRRRLRLRLLNCPLLRLQIDFVDMACECEAVICCRVTPKQKANVVSLVKKYKKAVTLSIGDGANDVNMIKTADIGVGISGQEGMQAVMSSDYAFAQFRYLQRLLLVHGRWSYIRMCKFLRFFFFKNFAFTLVHFWFSFFSGYSAQVAYEDWFITLYNLFYSSLPVLLVGLLDQDVNDKLSLKFPKLYLPGQQGSLFNYRNFFISLFHGIFVSLVIFFIPYGAFLQTMGQDGEAPSDYQSFAVVTASSLTFTVNLQISLDTSYWTFVNCFAVLGSIALYFGIMFDIHSAGIHVIFPSYFTFTGVASNALRQPYLWLTIILTVGISLLPVICIQFLHKTIWPSVGDKVQRHRKKYEMEMAQEEKKKPSAFQRGQRSRRSAYAFSHSRGYADLISSGRSIRRRPTARAGPQDSIREFPQREAENI</sequence>
<dbReference type="GO" id="GO:0140327">
    <property type="term" value="F:flippase activity"/>
    <property type="evidence" value="ECO:0007669"/>
    <property type="project" value="UniProtKB-ARBA"/>
</dbReference>
<proteinExistence type="inferred from homology"/>
<comment type="subcellular location">
    <subcellularLocation>
        <location evidence="2">Apical cell membrane</location>
    </subcellularLocation>
    <subcellularLocation>
        <location evidence="6">Cell membrane</location>
        <topology evidence="6">Multi-pass membrane protein</topology>
    </subcellularLocation>
    <subcellularLocation>
        <location evidence="4">Cell projection</location>
    </subcellularLocation>
    <subcellularLocation>
        <location evidence="3">Endoplasmic reticulum</location>
    </subcellularLocation>
    <subcellularLocation>
        <location evidence="5">Golgi apparatus</location>
    </subcellularLocation>
    <subcellularLocation>
        <location evidence="27">Membrane</location>
        <topology evidence="27">Multi-pass membrane protein</topology>
    </subcellularLocation>
</comment>
<name>A0A8D3AP00_SCOMX</name>
<feature type="region of interest" description="Disordered" evidence="28">
    <location>
        <begin position="1090"/>
        <end position="1154"/>
    </location>
</feature>
<dbReference type="InterPro" id="IPR036412">
    <property type="entry name" value="HAD-like_sf"/>
</dbReference>
<feature type="transmembrane region" description="Helical" evidence="27">
    <location>
        <begin position="135"/>
        <end position="157"/>
    </location>
</feature>
<comment type="catalytic activity">
    <reaction evidence="22">
        <text>a 1,2-diacyl-sn-glycero-3-phosphocholine(out) + ATP + H2O = a 1,2-diacyl-sn-glycero-3-phosphocholine(in) + ADP + phosphate + H(+)</text>
        <dbReference type="Rhea" id="RHEA:38583"/>
        <dbReference type="ChEBI" id="CHEBI:15377"/>
        <dbReference type="ChEBI" id="CHEBI:15378"/>
        <dbReference type="ChEBI" id="CHEBI:30616"/>
        <dbReference type="ChEBI" id="CHEBI:43474"/>
        <dbReference type="ChEBI" id="CHEBI:57643"/>
        <dbReference type="ChEBI" id="CHEBI:456216"/>
    </reaction>
    <physiologicalReaction direction="left-to-right" evidence="22">
        <dbReference type="Rhea" id="RHEA:38584"/>
    </physiologicalReaction>
</comment>
<dbReference type="SFLD" id="SFLDS00003">
    <property type="entry name" value="Haloacid_Dehalogenase"/>
    <property type="match status" value="1"/>
</dbReference>
<dbReference type="GO" id="GO:0042995">
    <property type="term" value="C:cell projection"/>
    <property type="evidence" value="ECO:0007669"/>
    <property type="project" value="UniProtKB-SubCell"/>
</dbReference>
<feature type="transmembrane region" description="Helical" evidence="27">
    <location>
        <begin position="366"/>
        <end position="385"/>
    </location>
</feature>
<comment type="catalytic activity">
    <reaction evidence="20 27">
        <text>ATP + H2O + phospholipidSide 1 = ADP + phosphate + phospholipidSide 2.</text>
        <dbReference type="EC" id="7.6.2.1"/>
    </reaction>
</comment>
<dbReference type="GO" id="GO:0007030">
    <property type="term" value="P:Golgi organization"/>
    <property type="evidence" value="ECO:0007669"/>
    <property type="project" value="TreeGrafter"/>
</dbReference>
<evidence type="ECO:0000256" key="7">
    <source>
        <dbReference type="ARBA" id="ARBA00008109"/>
    </source>
</evidence>
<evidence type="ECO:0000256" key="11">
    <source>
        <dbReference type="ARBA" id="ARBA00022741"/>
    </source>
</evidence>
<keyword evidence="19" id="KW-0966">Cell projection</keyword>
<dbReference type="InterPro" id="IPR023214">
    <property type="entry name" value="HAD_sf"/>
</dbReference>
<keyword evidence="11 25" id="KW-0547">Nucleotide-binding</keyword>
<dbReference type="Pfam" id="PF16212">
    <property type="entry name" value="PhoLip_ATPase_C"/>
    <property type="match status" value="1"/>
</dbReference>
<dbReference type="InterPro" id="IPR023299">
    <property type="entry name" value="ATPase_P-typ_cyto_dom_N"/>
</dbReference>
<evidence type="ECO:0000256" key="28">
    <source>
        <dbReference type="SAM" id="MobiDB-lite"/>
    </source>
</evidence>
<reference evidence="31" key="1">
    <citation type="submission" date="2023-05" db="EMBL/GenBank/DDBJ databases">
        <title>High-quality long-read genome of Scophthalmus maximus.</title>
        <authorList>
            <person name="Lien S."/>
            <person name="Martinez P."/>
        </authorList>
    </citation>
    <scope>NUCLEOTIDE SEQUENCE [LARGE SCALE GENOMIC DNA]</scope>
</reference>
<evidence type="ECO:0000256" key="25">
    <source>
        <dbReference type="PIRSR" id="PIRSR606539-2"/>
    </source>
</evidence>
<dbReference type="PANTHER" id="PTHR24092">
    <property type="entry name" value="PROBABLE PHOSPHOLIPID-TRANSPORTING ATPASE"/>
    <property type="match status" value="1"/>
</dbReference>
<dbReference type="InterPro" id="IPR032630">
    <property type="entry name" value="P_typ_ATPase_c"/>
</dbReference>
<evidence type="ECO:0000313" key="32">
    <source>
        <dbReference type="Proteomes" id="UP000694558"/>
    </source>
</evidence>
<dbReference type="Ensembl" id="ENSSMAT00000021446.2">
    <property type="protein sequence ID" value="ENSSMAP00000021193.2"/>
    <property type="gene ID" value="ENSSMAG00000012936.2"/>
</dbReference>
<dbReference type="GO" id="GO:0005548">
    <property type="term" value="F:phospholipid transporter activity"/>
    <property type="evidence" value="ECO:0007669"/>
    <property type="project" value="UniProtKB-ARBA"/>
</dbReference>
<keyword evidence="12" id="KW-0256">Endoplasmic reticulum</keyword>
<dbReference type="GO" id="GO:0045332">
    <property type="term" value="P:phospholipid translocation"/>
    <property type="evidence" value="ECO:0007669"/>
    <property type="project" value="TreeGrafter"/>
</dbReference>
<evidence type="ECO:0000256" key="22">
    <source>
        <dbReference type="ARBA" id="ARBA00052223"/>
    </source>
</evidence>
<keyword evidence="14 26" id="KW-0460">Magnesium</keyword>
<evidence type="ECO:0000256" key="3">
    <source>
        <dbReference type="ARBA" id="ARBA00004240"/>
    </source>
</evidence>
<feature type="transmembrane region" description="Helical" evidence="27">
    <location>
        <begin position="994"/>
        <end position="1013"/>
    </location>
</feature>
<evidence type="ECO:0000256" key="14">
    <source>
        <dbReference type="ARBA" id="ARBA00022842"/>
    </source>
</evidence>
<dbReference type="EC" id="7.6.2.1" evidence="27"/>
<evidence type="ECO:0000256" key="4">
    <source>
        <dbReference type="ARBA" id="ARBA00004316"/>
    </source>
</evidence>
<feature type="transmembrane region" description="Helical" evidence="27">
    <location>
        <begin position="1045"/>
        <end position="1066"/>
    </location>
</feature>
<evidence type="ECO:0000256" key="19">
    <source>
        <dbReference type="ARBA" id="ARBA00023273"/>
    </source>
</evidence>
<keyword evidence="10 26" id="KW-0479">Metal-binding</keyword>
<dbReference type="SUPFAM" id="SSF81653">
    <property type="entry name" value="Calcium ATPase, transduction domain A"/>
    <property type="match status" value="1"/>
</dbReference>
<dbReference type="SUPFAM" id="SSF56784">
    <property type="entry name" value="HAD-like"/>
    <property type="match status" value="1"/>
</dbReference>
<dbReference type="GO" id="GO:0005783">
    <property type="term" value="C:endoplasmic reticulum"/>
    <property type="evidence" value="ECO:0007669"/>
    <property type="project" value="UniProtKB-SubCell"/>
</dbReference>
<comment type="similarity">
    <text evidence="7 27">Belongs to the cation transport ATPase (P-type) (TC 3.A.3) family. Type IV subfamily.</text>
</comment>